<dbReference type="Gene3D" id="3.30.710.10">
    <property type="entry name" value="Potassium Channel Kv1.1, Chain A"/>
    <property type="match status" value="1"/>
</dbReference>
<feature type="domain" description="BTB" evidence="1">
    <location>
        <begin position="155"/>
        <end position="222"/>
    </location>
</feature>
<protein>
    <recommendedName>
        <fullName evidence="5">BTB domain-containing protein</fullName>
    </recommendedName>
</protein>
<dbReference type="SUPFAM" id="SSF49599">
    <property type="entry name" value="TRAF domain-like"/>
    <property type="match status" value="1"/>
</dbReference>
<name>A0A8R1DIJ4_CAEJA</name>
<evidence type="ECO:0000259" key="2">
    <source>
        <dbReference type="PROSITE" id="PS50144"/>
    </source>
</evidence>
<reference evidence="4" key="1">
    <citation type="submission" date="2010-08" db="EMBL/GenBank/DDBJ databases">
        <authorList>
            <consortium name="Caenorhabditis japonica Sequencing Consortium"/>
            <person name="Wilson R.K."/>
        </authorList>
    </citation>
    <scope>NUCLEOTIDE SEQUENCE [LARGE SCALE GENOMIC DNA]</scope>
    <source>
        <strain evidence="4">DF5081</strain>
    </source>
</reference>
<evidence type="ECO:0000259" key="1">
    <source>
        <dbReference type="PROSITE" id="PS50097"/>
    </source>
</evidence>
<dbReference type="AlphaFoldDB" id="A0A8R1DIJ4"/>
<dbReference type="SUPFAM" id="SSF54695">
    <property type="entry name" value="POZ domain"/>
    <property type="match status" value="1"/>
</dbReference>
<dbReference type="PROSITE" id="PS50097">
    <property type="entry name" value="BTB"/>
    <property type="match status" value="1"/>
</dbReference>
<dbReference type="InterPro" id="IPR011333">
    <property type="entry name" value="SKP1/BTB/POZ_sf"/>
</dbReference>
<dbReference type="PROSITE" id="PS50144">
    <property type="entry name" value="MATH"/>
    <property type="match status" value="1"/>
</dbReference>
<dbReference type="InterPro" id="IPR000210">
    <property type="entry name" value="BTB/POZ_dom"/>
</dbReference>
<dbReference type="Gene3D" id="2.60.210.10">
    <property type="entry name" value="Apoptosis, Tumor Necrosis Factor Receptor Associated Protein 2, Chain A"/>
    <property type="match status" value="1"/>
</dbReference>
<organism evidence="3 4">
    <name type="scientific">Caenorhabditis japonica</name>
    <dbReference type="NCBI Taxonomy" id="281687"/>
    <lineage>
        <taxon>Eukaryota</taxon>
        <taxon>Metazoa</taxon>
        <taxon>Ecdysozoa</taxon>
        <taxon>Nematoda</taxon>
        <taxon>Chromadorea</taxon>
        <taxon>Rhabditida</taxon>
        <taxon>Rhabditina</taxon>
        <taxon>Rhabditomorpha</taxon>
        <taxon>Rhabditoidea</taxon>
        <taxon>Rhabditidae</taxon>
        <taxon>Peloderinae</taxon>
        <taxon>Caenorhabditis</taxon>
    </lineage>
</organism>
<dbReference type="SMART" id="SM00061">
    <property type="entry name" value="MATH"/>
    <property type="match status" value="1"/>
</dbReference>
<dbReference type="PANTHER" id="PTHR47022:SF1">
    <property type="entry name" value="BTB AND MATH DOMAIN-CONTAINING PROTEIN 36-RELATED"/>
    <property type="match status" value="1"/>
</dbReference>
<dbReference type="Proteomes" id="UP000005237">
    <property type="component" value="Unassembled WGS sequence"/>
</dbReference>
<evidence type="ECO:0000313" key="3">
    <source>
        <dbReference type="EnsemblMetazoa" id="CJA02934.1"/>
    </source>
</evidence>
<accession>A0A8R1DIJ4</accession>
<dbReference type="Pfam" id="PF22486">
    <property type="entry name" value="MATH_2"/>
    <property type="match status" value="1"/>
</dbReference>
<dbReference type="PANTHER" id="PTHR47022">
    <property type="entry name" value="BTB AND MATH DOMAIN-CONTAINING PROTEIN 36-RELATED"/>
    <property type="match status" value="1"/>
</dbReference>
<sequence>MAGVIRVEIDDFEGLHKMDELKQPIDIGGVKWTLGVFSETSARTKNVRHLGFVIFCNKSYRSNLWKVTASIKFKLLKSGLKIGTVSETFEFNFSQRNNKLEVANFMNWEEVTQPENGYVVENTAAVEAHVEVLHLQGIHAKKTLEEYLKGGDQLTDGILLVEGKKVSVAKQLLAQHSKFFYNMFYSSTSSVSVNEIRIDDVTYSEIIDFLQLIYLTYETITNESVENILKLAGRFQAPFVMEKCEKYLISEASKDIHLVDKLIYAEIYKLSKLQDHCLAQLKTEREVFGLATHSRYNLLGEISSNALLQRITDINNS</sequence>
<feature type="domain" description="MATH" evidence="2">
    <location>
        <begin position="2"/>
        <end position="130"/>
    </location>
</feature>
<proteinExistence type="predicted"/>
<dbReference type="InterPro" id="IPR008974">
    <property type="entry name" value="TRAF-like"/>
</dbReference>
<evidence type="ECO:0008006" key="5">
    <source>
        <dbReference type="Google" id="ProtNLM"/>
    </source>
</evidence>
<dbReference type="Pfam" id="PF00651">
    <property type="entry name" value="BTB"/>
    <property type="match status" value="1"/>
</dbReference>
<keyword evidence="4" id="KW-1185">Reference proteome</keyword>
<dbReference type="EnsemblMetazoa" id="CJA02934.1">
    <property type="protein sequence ID" value="CJA02934.1"/>
    <property type="gene ID" value="WBGene00122138"/>
</dbReference>
<dbReference type="SMART" id="SM00225">
    <property type="entry name" value="BTB"/>
    <property type="match status" value="1"/>
</dbReference>
<dbReference type="InterPro" id="IPR002083">
    <property type="entry name" value="MATH/TRAF_dom"/>
</dbReference>
<reference evidence="3" key="2">
    <citation type="submission" date="2022-06" db="UniProtKB">
        <authorList>
            <consortium name="EnsemblMetazoa"/>
        </authorList>
    </citation>
    <scope>IDENTIFICATION</scope>
    <source>
        <strain evidence="3">DF5081</strain>
    </source>
</reference>
<evidence type="ECO:0000313" key="4">
    <source>
        <dbReference type="Proteomes" id="UP000005237"/>
    </source>
</evidence>